<evidence type="ECO:0000256" key="2">
    <source>
        <dbReference type="ARBA" id="ARBA00022448"/>
    </source>
</evidence>
<keyword evidence="10" id="KW-1185">Reference proteome</keyword>
<dbReference type="Pfam" id="PF00893">
    <property type="entry name" value="Multi_Drug_Res"/>
    <property type="match status" value="1"/>
</dbReference>
<evidence type="ECO:0000313" key="10">
    <source>
        <dbReference type="Proteomes" id="UP000764837"/>
    </source>
</evidence>
<evidence type="ECO:0000256" key="5">
    <source>
        <dbReference type="ARBA" id="ARBA00022989"/>
    </source>
</evidence>
<dbReference type="EMBL" id="JAFBBP010000001">
    <property type="protein sequence ID" value="MBM7493343.1"/>
    <property type="molecule type" value="Genomic_DNA"/>
</dbReference>
<dbReference type="SUPFAM" id="SSF103481">
    <property type="entry name" value="Multidrug resistance efflux transporter EmrE"/>
    <property type="match status" value="1"/>
</dbReference>
<feature type="transmembrane region" description="Helical" evidence="8">
    <location>
        <begin position="90"/>
        <end position="108"/>
    </location>
</feature>
<accession>A0ABS2M019</accession>
<evidence type="ECO:0000313" key="9">
    <source>
        <dbReference type="EMBL" id="MBM7493343.1"/>
    </source>
</evidence>
<evidence type="ECO:0000256" key="8">
    <source>
        <dbReference type="SAM" id="Phobius"/>
    </source>
</evidence>
<dbReference type="Proteomes" id="UP000764837">
    <property type="component" value="Unassembled WGS sequence"/>
</dbReference>
<reference evidence="9 10" key="1">
    <citation type="submission" date="2021-01" db="EMBL/GenBank/DDBJ databases">
        <title>Sequencing the genomes of 1000 actinobacteria strains.</title>
        <authorList>
            <person name="Klenk H.-P."/>
        </authorList>
    </citation>
    <scope>NUCLEOTIDE SEQUENCE [LARGE SCALE GENOMIC DNA]</scope>
    <source>
        <strain evidence="9 10">DSM 100204</strain>
    </source>
</reference>
<proteinExistence type="inferred from homology"/>
<keyword evidence="5 8" id="KW-1133">Transmembrane helix</keyword>
<comment type="subcellular location">
    <subcellularLocation>
        <location evidence="1 7">Cell membrane</location>
        <topology evidence="1 7">Multi-pass membrane protein</topology>
    </subcellularLocation>
</comment>
<keyword evidence="3" id="KW-1003">Cell membrane</keyword>
<comment type="caution">
    <text evidence="9">The sequence shown here is derived from an EMBL/GenBank/DDBJ whole genome shotgun (WGS) entry which is preliminary data.</text>
</comment>
<name>A0ABS2M019_9ACTN</name>
<dbReference type="InterPro" id="IPR037185">
    <property type="entry name" value="EmrE-like"/>
</dbReference>
<evidence type="ECO:0000256" key="6">
    <source>
        <dbReference type="ARBA" id="ARBA00023136"/>
    </source>
</evidence>
<gene>
    <name evidence="9" type="ORF">JOD64_004565</name>
</gene>
<dbReference type="PANTHER" id="PTHR30561">
    <property type="entry name" value="SMR FAMILY PROTON-DEPENDENT DRUG EFFLUX TRANSPORTER SUGE"/>
    <property type="match status" value="1"/>
</dbReference>
<organism evidence="9 10">
    <name type="scientific">Micromonospora luteifusca</name>
    <dbReference type="NCBI Taxonomy" id="709860"/>
    <lineage>
        <taxon>Bacteria</taxon>
        <taxon>Bacillati</taxon>
        <taxon>Actinomycetota</taxon>
        <taxon>Actinomycetes</taxon>
        <taxon>Micromonosporales</taxon>
        <taxon>Micromonosporaceae</taxon>
        <taxon>Micromonospora</taxon>
    </lineage>
</organism>
<evidence type="ECO:0000256" key="4">
    <source>
        <dbReference type="ARBA" id="ARBA00022692"/>
    </source>
</evidence>
<keyword evidence="2" id="KW-0813">Transport</keyword>
<evidence type="ECO:0000256" key="3">
    <source>
        <dbReference type="ARBA" id="ARBA00022475"/>
    </source>
</evidence>
<sequence length="112" mass="11548">MQNWGRMAYVLLGIAILAEVLATSLLKSTAGFSRLWPTVGCLGGYVLAFLLLAQAVKEIPVGVAYALWSGLGTATIVAIGAVFLDEPVGLVKLAGIALIIAGVVIVNLSGEH</sequence>
<feature type="transmembrane region" description="Helical" evidence="8">
    <location>
        <begin position="32"/>
        <end position="53"/>
    </location>
</feature>
<protein>
    <submittedName>
        <fullName evidence="9">Small multidrug resistance pump</fullName>
    </submittedName>
</protein>
<comment type="similarity">
    <text evidence="7">Belongs to the drug/metabolite transporter (DMT) superfamily. Small multidrug resistance (SMR) (TC 2.A.7.1) family.</text>
</comment>
<keyword evidence="4 7" id="KW-0812">Transmembrane</keyword>
<evidence type="ECO:0000256" key="1">
    <source>
        <dbReference type="ARBA" id="ARBA00004651"/>
    </source>
</evidence>
<dbReference type="InterPro" id="IPR045324">
    <property type="entry name" value="Small_multidrug_res"/>
</dbReference>
<feature type="transmembrane region" description="Helical" evidence="8">
    <location>
        <begin position="65"/>
        <end position="84"/>
    </location>
</feature>
<dbReference type="InterPro" id="IPR000390">
    <property type="entry name" value="Small_drug/metabolite_transptr"/>
</dbReference>
<evidence type="ECO:0000256" key="7">
    <source>
        <dbReference type="RuleBase" id="RU003942"/>
    </source>
</evidence>
<dbReference type="PANTHER" id="PTHR30561:SF1">
    <property type="entry name" value="MULTIDRUG TRANSPORTER EMRE"/>
    <property type="match status" value="1"/>
</dbReference>
<dbReference type="Gene3D" id="1.10.3730.20">
    <property type="match status" value="1"/>
</dbReference>
<keyword evidence="6 8" id="KW-0472">Membrane</keyword>